<dbReference type="Proteomes" id="UP001604336">
    <property type="component" value="Unassembled WGS sequence"/>
</dbReference>
<organism evidence="3 4">
    <name type="scientific">Abeliophyllum distichum</name>
    <dbReference type="NCBI Taxonomy" id="126358"/>
    <lineage>
        <taxon>Eukaryota</taxon>
        <taxon>Viridiplantae</taxon>
        <taxon>Streptophyta</taxon>
        <taxon>Embryophyta</taxon>
        <taxon>Tracheophyta</taxon>
        <taxon>Spermatophyta</taxon>
        <taxon>Magnoliopsida</taxon>
        <taxon>eudicotyledons</taxon>
        <taxon>Gunneridae</taxon>
        <taxon>Pentapetalae</taxon>
        <taxon>asterids</taxon>
        <taxon>lamiids</taxon>
        <taxon>Lamiales</taxon>
        <taxon>Oleaceae</taxon>
        <taxon>Forsythieae</taxon>
        <taxon>Abeliophyllum</taxon>
    </lineage>
</organism>
<keyword evidence="1" id="KW-0677">Repeat</keyword>
<dbReference type="InterPro" id="IPR046848">
    <property type="entry name" value="E_motif"/>
</dbReference>
<sequence length="273" mass="31088">MMSGYIQKGEFQEALNLFLQMQLEGLELDSFSFVSALSACSNLSDLQYGKWVHYLIRDWPNLGVIVGTALVDMYARCGDINRAFTNFIKIGNKDVFCYNVMIKSLAIHGRAKDAIRIFHLMQKRGLKPNDFTFSCVLFACSHGGLVEEGRKIFHSMGRRLKLNPKIEHYCVMIDMLSRNDCLEEGLLLINEMPVEPDIATWGALLGGCRERGNLELAESILKKVIELKPKEPGVHVLLSNIHAWMGQWLEAFRAREVMEENMIWKRTGSSIIQ</sequence>
<dbReference type="InterPro" id="IPR011990">
    <property type="entry name" value="TPR-like_helical_dom_sf"/>
</dbReference>
<dbReference type="NCBIfam" id="TIGR00756">
    <property type="entry name" value="PPR"/>
    <property type="match status" value="2"/>
</dbReference>
<evidence type="ECO:0000313" key="3">
    <source>
        <dbReference type="EMBL" id="KAL2459898.1"/>
    </source>
</evidence>
<accession>A0ABD1P7Q5</accession>
<evidence type="ECO:0000256" key="1">
    <source>
        <dbReference type="ARBA" id="ARBA00022737"/>
    </source>
</evidence>
<proteinExistence type="predicted"/>
<dbReference type="FunFam" id="1.25.40.10:FF:000090">
    <property type="entry name" value="Pentatricopeptide repeat-containing protein, chloroplastic"/>
    <property type="match status" value="1"/>
</dbReference>
<name>A0ABD1P7Q5_9LAMI</name>
<dbReference type="InterPro" id="IPR002885">
    <property type="entry name" value="PPR_rpt"/>
</dbReference>
<feature type="repeat" description="PPR" evidence="2">
    <location>
        <begin position="94"/>
        <end position="128"/>
    </location>
</feature>
<dbReference type="AlphaFoldDB" id="A0ABD1P7Q5"/>
<protein>
    <submittedName>
        <fullName evidence="3">Pentatricopeptide repeat-containing protein</fullName>
    </submittedName>
</protein>
<gene>
    <name evidence="3" type="ORF">Adt_43318</name>
</gene>
<dbReference type="SUPFAM" id="SSF48452">
    <property type="entry name" value="TPR-like"/>
    <property type="match status" value="1"/>
</dbReference>
<keyword evidence="4" id="KW-1185">Reference proteome</keyword>
<dbReference type="Gene3D" id="1.25.40.10">
    <property type="entry name" value="Tetratricopeptide repeat domain"/>
    <property type="match status" value="2"/>
</dbReference>
<dbReference type="EMBL" id="JBFOLK010000014">
    <property type="protein sequence ID" value="KAL2459898.1"/>
    <property type="molecule type" value="Genomic_DNA"/>
</dbReference>
<evidence type="ECO:0000313" key="4">
    <source>
        <dbReference type="Proteomes" id="UP001604336"/>
    </source>
</evidence>
<evidence type="ECO:0000256" key="2">
    <source>
        <dbReference type="PROSITE-ProRule" id="PRU00708"/>
    </source>
</evidence>
<dbReference type="InterPro" id="IPR046960">
    <property type="entry name" value="PPR_At4g14850-like_plant"/>
</dbReference>
<dbReference type="PROSITE" id="PS51375">
    <property type="entry name" value="PPR"/>
    <property type="match status" value="2"/>
</dbReference>
<dbReference type="PANTHER" id="PTHR47926">
    <property type="entry name" value="PENTATRICOPEPTIDE REPEAT-CONTAINING PROTEIN"/>
    <property type="match status" value="1"/>
</dbReference>
<dbReference type="PANTHER" id="PTHR47926:SF403">
    <property type="entry name" value="PENTACOTRIPEPTIDE-REPEAT REGION OF PRORP DOMAIN-CONTAINING PROTEIN"/>
    <property type="match status" value="1"/>
</dbReference>
<dbReference type="Pfam" id="PF01535">
    <property type="entry name" value="PPR"/>
    <property type="match status" value="2"/>
</dbReference>
<reference evidence="4" key="1">
    <citation type="submission" date="2024-07" db="EMBL/GenBank/DDBJ databases">
        <title>Two chromosome-level genome assemblies of Korean endemic species Abeliophyllum distichum and Forsythia ovata (Oleaceae).</title>
        <authorList>
            <person name="Jang H."/>
        </authorList>
    </citation>
    <scope>NUCLEOTIDE SEQUENCE [LARGE SCALE GENOMIC DNA]</scope>
</reference>
<feature type="repeat" description="PPR" evidence="2">
    <location>
        <begin position="1"/>
        <end position="28"/>
    </location>
</feature>
<comment type="caution">
    <text evidence="3">The sequence shown here is derived from an EMBL/GenBank/DDBJ whole genome shotgun (WGS) entry which is preliminary data.</text>
</comment>
<dbReference type="Pfam" id="PF13041">
    <property type="entry name" value="PPR_2"/>
    <property type="match status" value="1"/>
</dbReference>
<dbReference type="Pfam" id="PF20431">
    <property type="entry name" value="E_motif"/>
    <property type="match status" value="1"/>
</dbReference>